<feature type="transmembrane region" description="Helical" evidence="6">
    <location>
        <begin position="205"/>
        <end position="222"/>
    </location>
</feature>
<evidence type="ECO:0000256" key="6">
    <source>
        <dbReference type="SAM" id="Phobius"/>
    </source>
</evidence>
<keyword evidence="9" id="KW-1185">Reference proteome</keyword>
<evidence type="ECO:0000313" key="9">
    <source>
        <dbReference type="Proteomes" id="UP000008495"/>
    </source>
</evidence>
<keyword evidence="2 6" id="KW-0812">Transmembrane</keyword>
<feature type="transmembrane region" description="Helical" evidence="6">
    <location>
        <begin position="133"/>
        <end position="156"/>
    </location>
</feature>
<dbReference type="RefSeq" id="WP_006501450.1">
    <property type="nucleotide sequence ID" value="NZ_BAGZ01000002.1"/>
</dbReference>
<dbReference type="STRING" id="100225.SAMN05421595_1831"/>
<proteinExistence type="predicted"/>
<dbReference type="OrthoDB" id="9806320at2"/>
<feature type="transmembrane region" description="Helical" evidence="6">
    <location>
        <begin position="228"/>
        <end position="246"/>
    </location>
</feature>
<dbReference type="GO" id="GO:0016020">
    <property type="term" value="C:membrane"/>
    <property type="evidence" value="ECO:0007669"/>
    <property type="project" value="UniProtKB-SubCell"/>
</dbReference>
<dbReference type="AlphaFoldDB" id="K6VIY8"/>
<protein>
    <recommendedName>
        <fullName evidence="7">O-antigen ligase-related domain-containing protein</fullName>
    </recommendedName>
</protein>
<dbReference type="InterPro" id="IPR051533">
    <property type="entry name" value="WaaL-like"/>
</dbReference>
<keyword evidence="3 6" id="KW-1133">Transmembrane helix</keyword>
<feature type="domain" description="O-antigen ligase-related" evidence="7">
    <location>
        <begin position="212"/>
        <end position="355"/>
    </location>
</feature>
<dbReference type="PANTHER" id="PTHR37422:SF23">
    <property type="entry name" value="TEICHURONIC ACID BIOSYNTHESIS PROTEIN TUAE"/>
    <property type="match status" value="1"/>
</dbReference>
<dbReference type="eggNOG" id="COG3307">
    <property type="taxonomic scope" value="Bacteria"/>
</dbReference>
<evidence type="ECO:0000259" key="7">
    <source>
        <dbReference type="Pfam" id="PF04932"/>
    </source>
</evidence>
<dbReference type="EMBL" id="BAGZ01000002">
    <property type="protein sequence ID" value="GAB76699.1"/>
    <property type="molecule type" value="Genomic_DNA"/>
</dbReference>
<feature type="region of interest" description="Disordered" evidence="5">
    <location>
        <begin position="423"/>
        <end position="447"/>
    </location>
</feature>
<reference evidence="8 9" key="1">
    <citation type="submission" date="2012-08" db="EMBL/GenBank/DDBJ databases">
        <title>Whole genome shotgun sequence of Austwickia chelonae NBRC 105200.</title>
        <authorList>
            <person name="Yoshida I."/>
            <person name="Hosoyama A."/>
            <person name="Tsuchikane K."/>
            <person name="Katsumata H."/>
            <person name="Ando Y."/>
            <person name="Ohji S."/>
            <person name="Hamada M."/>
            <person name="Tamura T."/>
            <person name="Yamazoe A."/>
            <person name="Yamazaki S."/>
            <person name="Fujita N."/>
        </authorList>
    </citation>
    <scope>NUCLEOTIDE SEQUENCE [LARGE SCALE GENOMIC DNA]</scope>
    <source>
        <strain evidence="8 9">NBRC 105200</strain>
    </source>
</reference>
<evidence type="ECO:0000313" key="8">
    <source>
        <dbReference type="EMBL" id="GAB76699.1"/>
    </source>
</evidence>
<evidence type="ECO:0000256" key="3">
    <source>
        <dbReference type="ARBA" id="ARBA00022989"/>
    </source>
</evidence>
<sequence>MTAPSTDHSETSPPRERPPAYLWCLLLGLVTNLVSGNSQYMRLPIGPDRLLIPLAVVLLLLDGRRRRLRLCDVHLLMAALVLWTLFSMAWYGNLFKVVAVFAFADRMVIPLVLFATAPLFFDRTAHRDLLLKTLTLIGIYLGFTGIIEMVNVKLAFPRYISDPTLGMMFGRARGPFLAGDAMGFSSAACGFAGVFLAYRVRRGPWRLAGLTALAAGLVTTVLSLTRATWVGVALGILLAGVLVPALRKWVPVAVGGALASVALALALLPGLQEAFDVRLNEKSSVDDRLGSNDAAIALLHDLPWTGIGWRRFYPEGADWFRISDGYAMNNVVVEVHNVLLSRAVELGIPAAFVFLAIWVLGPGRLLIHRGDADLQGWRVLGLVVFVTWVGTGMAGPMGIPFPNYITWLIAGVATAPWTLRETIRDQPGAPHPGSTTWSRSHGNPRNT</sequence>
<feature type="transmembrane region" description="Helical" evidence="6">
    <location>
        <begin position="97"/>
        <end position="121"/>
    </location>
</feature>
<evidence type="ECO:0000256" key="4">
    <source>
        <dbReference type="ARBA" id="ARBA00023136"/>
    </source>
</evidence>
<evidence type="ECO:0000256" key="5">
    <source>
        <dbReference type="SAM" id="MobiDB-lite"/>
    </source>
</evidence>
<dbReference type="PANTHER" id="PTHR37422">
    <property type="entry name" value="TEICHURONIC ACID BIOSYNTHESIS PROTEIN TUAE"/>
    <property type="match status" value="1"/>
</dbReference>
<organism evidence="8 9">
    <name type="scientific">Austwickia chelonae NBRC 105200</name>
    <dbReference type="NCBI Taxonomy" id="1184607"/>
    <lineage>
        <taxon>Bacteria</taxon>
        <taxon>Bacillati</taxon>
        <taxon>Actinomycetota</taxon>
        <taxon>Actinomycetes</taxon>
        <taxon>Micrococcales</taxon>
        <taxon>Dermatophilaceae</taxon>
        <taxon>Austwickia</taxon>
    </lineage>
</organism>
<feature type="transmembrane region" description="Helical" evidence="6">
    <location>
        <begin position="73"/>
        <end position="91"/>
    </location>
</feature>
<accession>K6VIY8</accession>
<dbReference type="Pfam" id="PF04932">
    <property type="entry name" value="Wzy_C"/>
    <property type="match status" value="1"/>
</dbReference>
<comment type="caution">
    <text evidence="8">The sequence shown here is derived from an EMBL/GenBank/DDBJ whole genome shotgun (WGS) entry which is preliminary data.</text>
</comment>
<name>K6VIY8_9MICO</name>
<feature type="transmembrane region" description="Helical" evidence="6">
    <location>
        <begin position="346"/>
        <end position="367"/>
    </location>
</feature>
<evidence type="ECO:0000256" key="1">
    <source>
        <dbReference type="ARBA" id="ARBA00004141"/>
    </source>
</evidence>
<gene>
    <name evidence="8" type="ORF">AUCHE_02_00600</name>
</gene>
<evidence type="ECO:0000256" key="2">
    <source>
        <dbReference type="ARBA" id="ARBA00022692"/>
    </source>
</evidence>
<feature type="transmembrane region" description="Helical" evidence="6">
    <location>
        <begin position="253"/>
        <end position="271"/>
    </location>
</feature>
<dbReference type="Proteomes" id="UP000008495">
    <property type="component" value="Unassembled WGS sequence"/>
</dbReference>
<comment type="subcellular location">
    <subcellularLocation>
        <location evidence="1">Membrane</location>
        <topology evidence="1">Multi-pass membrane protein</topology>
    </subcellularLocation>
</comment>
<feature type="transmembrane region" description="Helical" evidence="6">
    <location>
        <begin position="379"/>
        <end position="395"/>
    </location>
</feature>
<keyword evidence="4 6" id="KW-0472">Membrane</keyword>
<feature type="compositionally biased region" description="Polar residues" evidence="5">
    <location>
        <begin position="433"/>
        <end position="447"/>
    </location>
</feature>
<dbReference type="InterPro" id="IPR007016">
    <property type="entry name" value="O-antigen_ligase-rel_domated"/>
</dbReference>
<feature type="transmembrane region" description="Helical" evidence="6">
    <location>
        <begin position="176"/>
        <end position="198"/>
    </location>
</feature>